<evidence type="ECO:0000256" key="4">
    <source>
        <dbReference type="ARBA" id="ARBA00022842"/>
    </source>
</evidence>
<name>A0A2T4UKW4_9ACTN</name>
<keyword evidence="4" id="KW-0460">Magnesium</keyword>
<dbReference type="InterPro" id="IPR002716">
    <property type="entry name" value="PIN_dom"/>
</dbReference>
<dbReference type="SUPFAM" id="SSF88723">
    <property type="entry name" value="PIN domain-like"/>
    <property type="match status" value="1"/>
</dbReference>
<proteinExistence type="predicted"/>
<keyword evidence="3" id="KW-0378">Hydrolase</keyword>
<dbReference type="GO" id="GO:0016787">
    <property type="term" value="F:hydrolase activity"/>
    <property type="evidence" value="ECO:0007669"/>
    <property type="project" value="UniProtKB-KW"/>
</dbReference>
<accession>A0A2T4UKW4</accession>
<evidence type="ECO:0000256" key="2">
    <source>
        <dbReference type="ARBA" id="ARBA00022723"/>
    </source>
</evidence>
<dbReference type="InterPro" id="IPR041705">
    <property type="entry name" value="PIN_Sll0205"/>
</dbReference>
<dbReference type="EMBL" id="PYYB01000001">
    <property type="protein sequence ID" value="PTL59838.1"/>
    <property type="molecule type" value="Genomic_DNA"/>
</dbReference>
<dbReference type="InterPro" id="IPR052919">
    <property type="entry name" value="TA_system_RNase"/>
</dbReference>
<feature type="domain" description="PIN" evidence="5">
    <location>
        <begin position="4"/>
        <end position="117"/>
    </location>
</feature>
<dbReference type="GO" id="GO:0004518">
    <property type="term" value="F:nuclease activity"/>
    <property type="evidence" value="ECO:0007669"/>
    <property type="project" value="UniProtKB-KW"/>
</dbReference>
<dbReference type="InterPro" id="IPR029060">
    <property type="entry name" value="PIN-like_dom_sf"/>
</dbReference>
<organism evidence="6 7">
    <name type="scientific">Paraconexibacter algicola</name>
    <dbReference type="NCBI Taxonomy" id="2133960"/>
    <lineage>
        <taxon>Bacteria</taxon>
        <taxon>Bacillati</taxon>
        <taxon>Actinomycetota</taxon>
        <taxon>Thermoleophilia</taxon>
        <taxon>Solirubrobacterales</taxon>
        <taxon>Paraconexibacteraceae</taxon>
        <taxon>Paraconexibacter</taxon>
    </lineage>
</organism>
<dbReference type="Pfam" id="PF01850">
    <property type="entry name" value="PIN"/>
    <property type="match status" value="1"/>
</dbReference>
<dbReference type="Gene3D" id="3.40.50.1010">
    <property type="entry name" value="5'-nuclease"/>
    <property type="match status" value="1"/>
</dbReference>
<sequence length="123" mass="13600">MRLLLDTHAAVWWVTDDPRLSQRAGEAIDDPGNERLLSAASVWELTIKRKAGKYTGVDLHDVLQTADIAEVPITAAHGRFAADLPLVHGDPFDRVIVAQAMLERCVLVTGDPRLREYGCAVLW</sequence>
<evidence type="ECO:0000313" key="6">
    <source>
        <dbReference type="EMBL" id="PTL59838.1"/>
    </source>
</evidence>
<evidence type="ECO:0000256" key="1">
    <source>
        <dbReference type="ARBA" id="ARBA00022722"/>
    </source>
</evidence>
<comment type="caution">
    <text evidence="6">The sequence shown here is derived from an EMBL/GenBank/DDBJ whole genome shotgun (WGS) entry which is preliminary data.</text>
</comment>
<dbReference type="AlphaFoldDB" id="A0A2T4UKW4"/>
<gene>
    <name evidence="6" type="ORF">C7Y72_09335</name>
</gene>
<keyword evidence="2" id="KW-0479">Metal-binding</keyword>
<dbReference type="CDD" id="cd09872">
    <property type="entry name" value="PIN_Sll0205-like"/>
    <property type="match status" value="1"/>
</dbReference>
<dbReference type="PANTHER" id="PTHR36173">
    <property type="entry name" value="RIBONUCLEASE VAPC16-RELATED"/>
    <property type="match status" value="1"/>
</dbReference>
<evidence type="ECO:0000313" key="7">
    <source>
        <dbReference type="Proteomes" id="UP000240739"/>
    </source>
</evidence>
<reference evidence="6 7" key="1">
    <citation type="submission" date="2018-03" db="EMBL/GenBank/DDBJ databases">
        <title>Aquarubrobacter algicola gen. nov., sp. nov., a novel actinobacterium isolated from shallow eutrophic lake during the end of cyanobacterial harmful algal blooms.</title>
        <authorList>
            <person name="Chun S.J."/>
        </authorList>
    </citation>
    <scope>NUCLEOTIDE SEQUENCE [LARGE SCALE GENOMIC DNA]</scope>
    <source>
        <strain evidence="6 7">Seoho-28</strain>
    </source>
</reference>
<dbReference type="RefSeq" id="WP_107568482.1">
    <property type="nucleotide sequence ID" value="NZ_PYYB01000001.1"/>
</dbReference>
<evidence type="ECO:0000256" key="3">
    <source>
        <dbReference type="ARBA" id="ARBA00022801"/>
    </source>
</evidence>
<protein>
    <submittedName>
        <fullName evidence="6">PIN domain nuclease</fullName>
    </submittedName>
</protein>
<dbReference type="Proteomes" id="UP000240739">
    <property type="component" value="Unassembled WGS sequence"/>
</dbReference>
<keyword evidence="7" id="KW-1185">Reference proteome</keyword>
<dbReference type="PANTHER" id="PTHR36173:SF2">
    <property type="entry name" value="RIBONUCLEASE VAPC16"/>
    <property type="match status" value="1"/>
</dbReference>
<dbReference type="GO" id="GO:0046872">
    <property type="term" value="F:metal ion binding"/>
    <property type="evidence" value="ECO:0007669"/>
    <property type="project" value="UniProtKB-KW"/>
</dbReference>
<evidence type="ECO:0000259" key="5">
    <source>
        <dbReference type="Pfam" id="PF01850"/>
    </source>
</evidence>
<dbReference type="OrthoDB" id="9798990at2"/>
<keyword evidence="1" id="KW-0540">Nuclease</keyword>